<dbReference type="GO" id="GO:0043531">
    <property type="term" value="F:ADP binding"/>
    <property type="evidence" value="ECO:0007669"/>
    <property type="project" value="InterPro"/>
</dbReference>
<accession>A0A438H9I8</accession>
<evidence type="ECO:0000259" key="9">
    <source>
        <dbReference type="Pfam" id="PF18052"/>
    </source>
</evidence>
<keyword evidence="6" id="KW-0547">Nucleotide-binding</keyword>
<evidence type="ECO:0000259" key="8">
    <source>
        <dbReference type="Pfam" id="PF00931"/>
    </source>
</evidence>
<dbReference type="AlphaFoldDB" id="A0A438H9I8"/>
<dbReference type="InterPro" id="IPR027417">
    <property type="entry name" value="P-loop_NTPase"/>
</dbReference>
<dbReference type="CDD" id="cd14798">
    <property type="entry name" value="RX-CC_like"/>
    <property type="match status" value="1"/>
</dbReference>
<evidence type="ECO:0000256" key="7">
    <source>
        <dbReference type="ARBA" id="ARBA00022821"/>
    </source>
</evidence>
<protein>
    <submittedName>
        <fullName evidence="12">Putative disease resistance protein</fullName>
    </submittedName>
</protein>
<evidence type="ECO:0000256" key="2">
    <source>
        <dbReference type="ARBA" id="ARBA00004496"/>
    </source>
</evidence>
<dbReference type="Gene3D" id="1.20.5.4130">
    <property type="match status" value="1"/>
</dbReference>
<feature type="domain" description="Disease resistance protein winged helix" evidence="10">
    <location>
        <begin position="447"/>
        <end position="518"/>
    </location>
</feature>
<proteinExistence type="predicted"/>
<evidence type="ECO:0000256" key="4">
    <source>
        <dbReference type="ARBA" id="ARBA00022667"/>
    </source>
</evidence>
<dbReference type="PANTHER" id="PTHR23155">
    <property type="entry name" value="DISEASE RESISTANCE PROTEIN RP"/>
    <property type="match status" value="1"/>
</dbReference>
<dbReference type="FunFam" id="3.40.50.300:FF:001091">
    <property type="entry name" value="Probable disease resistance protein At1g61300"/>
    <property type="match status" value="1"/>
</dbReference>
<dbReference type="Pfam" id="PF00931">
    <property type="entry name" value="NB-ARC"/>
    <property type="match status" value="1"/>
</dbReference>
<evidence type="ECO:0000256" key="1">
    <source>
        <dbReference type="ARBA" id="ARBA00002074"/>
    </source>
</evidence>
<name>A0A438H9I8_VITVI</name>
<feature type="domain" description="NB-ARC" evidence="8">
    <location>
        <begin position="174"/>
        <end position="359"/>
    </location>
</feature>
<dbReference type="Gene3D" id="1.10.10.10">
    <property type="entry name" value="Winged helix-like DNA-binding domain superfamily/Winged helix DNA-binding domain"/>
    <property type="match status" value="1"/>
</dbReference>
<dbReference type="EMBL" id="QGNW01000255">
    <property type="protein sequence ID" value="RVW81200.1"/>
    <property type="molecule type" value="Genomic_DNA"/>
</dbReference>
<dbReference type="Pfam" id="PF23559">
    <property type="entry name" value="WHD_DRP"/>
    <property type="match status" value="1"/>
</dbReference>
<dbReference type="InterPro" id="IPR055414">
    <property type="entry name" value="LRR_R13L4/SHOC2-like"/>
</dbReference>
<dbReference type="Gene3D" id="3.40.50.300">
    <property type="entry name" value="P-loop containing nucleotide triphosphate hydrolases"/>
    <property type="match status" value="1"/>
</dbReference>
<dbReference type="InterPro" id="IPR044974">
    <property type="entry name" value="Disease_R_plants"/>
</dbReference>
<comment type="function">
    <text evidence="1">Confers resistance to late blight (Phytophthora infestans) races carrying the avirulence gene Avr1. Resistance proteins guard the plant against pathogens that contain an appropriate avirulence protein via an indirect interaction with this avirulence protein. That triggers a defense system including the hypersensitive response, which restricts the pathogen growth.</text>
</comment>
<dbReference type="PRINTS" id="PR00364">
    <property type="entry name" value="DISEASERSIST"/>
</dbReference>
<dbReference type="Gene3D" id="3.80.10.10">
    <property type="entry name" value="Ribonuclease Inhibitor"/>
    <property type="match status" value="2"/>
</dbReference>
<feature type="domain" description="Disease resistance N-terminal" evidence="9">
    <location>
        <begin position="6"/>
        <end position="90"/>
    </location>
</feature>
<sequence>MAESSVTFFLEKLSNLVIQEASLFGEVEGQVKLLRNELKWMRLFLKDADSKCIYDERIKLWVEQIREVAHDAEDVIDEFIFNMDHQRQKRLKNLKFLKRLPTCVGFADKLPFIHELDSRVKEINVMIEKIMVNRSKYGLEALVTPSSTSTDHGVSQQERRTPTVEETDVVEIKDGMEVVKQMLIKEDPMRPRAVASIVGMGGLGKTTLAKKVYNHSDVKQHFDCQAWVYVSQEFKPRELLLSIISSVMSLSNEEKKEMREMGEDELGGKLRECLNDKKYLVAMDDVWSIEAWSSLRSYLPESRNGSKVLMTTRNKEIAAQANGHEVVGHTDSQALVYELPIMDDDESWELFLKKTFGARDNTHVSLSKTLEELGRKIVAKCKGLPLAIVVLGGLLSTKEKTEPSWERVLASMDWHLNRGPESCLGILALSYNDLPYYLKSCFLYCGIFPEDSEIKASKLIHLWIAEGFVQRRGKEKLEDIAEDYLYELIHRSMVQVARKKANGKVMSCRIHDLLRDLAISEARDAKLFEVHENIDFTFPNSIRRLSIHQHLIKNNISQHLHNSLLRSVIFFTDPIERKDWRSIREHVKLLSVLDLGRIQENYILPKEIGELIHLKFLCIKGVDRVTLPSSIKRLVNLQNLNLGYNDSYIPCTIWKLQELRHLNCLYGEISSQFKLNKCMINGYLGVEQLTNLQTLALRAGSWLEGGSLGKLTQLRQLDLRGWLTPYLKKGFFDSIAELTTLRTLSLRDLKAYKKKTLLNQVGLKWQENVVEEKTLMPGLMSFSRHTFLYEVLLHGKLDKLPEQTEFYPPNLLKLTLSQCELEDDPMLILAKLRTLRILRLIGGSYVGKKMVCPCGGFLQLESLELGSLNELEELTVEEGAMCNLRTLQILYCHKMKKFPHGLLQMKKLENLGLIRTSDKLTEEVQQTEGEEWDRIRLITSIKRD</sequence>
<comment type="caution">
    <text evidence="12">The sequence shown here is derived from an EMBL/GenBank/DDBJ whole genome shotgun (WGS) entry which is preliminary data.</text>
</comment>
<dbReference type="GO" id="GO:0009626">
    <property type="term" value="P:plant-type hypersensitive response"/>
    <property type="evidence" value="ECO:0007669"/>
    <property type="project" value="UniProtKB-KW"/>
</dbReference>
<dbReference type="Pfam" id="PF23598">
    <property type="entry name" value="LRR_14"/>
    <property type="match status" value="1"/>
</dbReference>
<dbReference type="InterPro" id="IPR002182">
    <property type="entry name" value="NB-ARC"/>
</dbReference>
<dbReference type="Pfam" id="PF18052">
    <property type="entry name" value="Rx_N"/>
    <property type="match status" value="1"/>
</dbReference>
<dbReference type="SUPFAM" id="SSF52058">
    <property type="entry name" value="L domain-like"/>
    <property type="match status" value="1"/>
</dbReference>
<keyword evidence="5" id="KW-0677">Repeat</keyword>
<dbReference type="InterPro" id="IPR032675">
    <property type="entry name" value="LRR_dom_sf"/>
</dbReference>
<dbReference type="Proteomes" id="UP000288805">
    <property type="component" value="Unassembled WGS sequence"/>
</dbReference>
<dbReference type="InterPro" id="IPR038005">
    <property type="entry name" value="RX-like_CC"/>
</dbReference>
<keyword evidence="7" id="KW-0611">Plant defense</keyword>
<dbReference type="InterPro" id="IPR058922">
    <property type="entry name" value="WHD_DRP"/>
</dbReference>
<dbReference type="InterPro" id="IPR036388">
    <property type="entry name" value="WH-like_DNA-bd_sf"/>
</dbReference>
<organism evidence="12 13">
    <name type="scientific">Vitis vinifera</name>
    <name type="common">Grape</name>
    <dbReference type="NCBI Taxonomy" id="29760"/>
    <lineage>
        <taxon>Eukaryota</taxon>
        <taxon>Viridiplantae</taxon>
        <taxon>Streptophyta</taxon>
        <taxon>Embryophyta</taxon>
        <taxon>Tracheophyta</taxon>
        <taxon>Spermatophyta</taxon>
        <taxon>Magnoliopsida</taxon>
        <taxon>eudicotyledons</taxon>
        <taxon>Gunneridae</taxon>
        <taxon>Pentapetalae</taxon>
        <taxon>rosids</taxon>
        <taxon>Vitales</taxon>
        <taxon>Vitaceae</taxon>
        <taxon>Viteae</taxon>
        <taxon>Vitis</taxon>
    </lineage>
</organism>
<dbReference type="PANTHER" id="PTHR23155:SF1152">
    <property type="entry name" value="AAA+ ATPASE DOMAIN-CONTAINING PROTEIN"/>
    <property type="match status" value="1"/>
</dbReference>
<evidence type="ECO:0000313" key="12">
    <source>
        <dbReference type="EMBL" id="RVW81200.1"/>
    </source>
</evidence>
<keyword evidence="4" id="KW-0381">Hypersensitive response</keyword>
<reference evidence="12 13" key="1">
    <citation type="journal article" date="2018" name="PLoS Genet.">
        <title>Population sequencing reveals clonal diversity and ancestral inbreeding in the grapevine cultivar Chardonnay.</title>
        <authorList>
            <person name="Roach M.J."/>
            <person name="Johnson D.L."/>
            <person name="Bohlmann J."/>
            <person name="van Vuuren H.J."/>
            <person name="Jones S.J."/>
            <person name="Pretorius I.S."/>
            <person name="Schmidt S.A."/>
            <person name="Borneman A.R."/>
        </authorList>
    </citation>
    <scope>NUCLEOTIDE SEQUENCE [LARGE SCALE GENOMIC DNA]</scope>
    <source>
        <strain evidence="13">cv. Chardonnay</strain>
        <tissue evidence="12">Leaf</tissue>
    </source>
</reference>
<evidence type="ECO:0000259" key="11">
    <source>
        <dbReference type="Pfam" id="PF23598"/>
    </source>
</evidence>
<evidence type="ECO:0000259" key="10">
    <source>
        <dbReference type="Pfam" id="PF23559"/>
    </source>
</evidence>
<dbReference type="InterPro" id="IPR041118">
    <property type="entry name" value="Rx_N"/>
</dbReference>
<evidence type="ECO:0000256" key="6">
    <source>
        <dbReference type="ARBA" id="ARBA00022741"/>
    </source>
</evidence>
<comment type="subcellular location">
    <subcellularLocation>
        <location evidence="2">Cytoplasm</location>
    </subcellularLocation>
</comment>
<dbReference type="Gene3D" id="1.10.8.430">
    <property type="entry name" value="Helical domain of apoptotic protease-activating factors"/>
    <property type="match status" value="1"/>
</dbReference>
<dbReference type="SUPFAM" id="SSF52540">
    <property type="entry name" value="P-loop containing nucleoside triphosphate hydrolases"/>
    <property type="match status" value="1"/>
</dbReference>
<evidence type="ECO:0000256" key="5">
    <source>
        <dbReference type="ARBA" id="ARBA00022737"/>
    </source>
</evidence>
<evidence type="ECO:0000256" key="3">
    <source>
        <dbReference type="ARBA" id="ARBA00022490"/>
    </source>
</evidence>
<feature type="domain" description="Disease resistance R13L4/SHOC-2-like LRR" evidence="11">
    <location>
        <begin position="565"/>
        <end position="928"/>
    </location>
</feature>
<gene>
    <name evidence="12" type="primary">VvCHDp000567_1</name>
    <name evidence="12" type="ORF">CK203_041100</name>
</gene>
<dbReference type="FunFam" id="1.10.10.10:FF:000322">
    <property type="entry name" value="Probable disease resistance protein At1g63360"/>
    <property type="match status" value="1"/>
</dbReference>
<keyword evidence="3" id="KW-0963">Cytoplasm</keyword>
<evidence type="ECO:0000313" key="13">
    <source>
        <dbReference type="Proteomes" id="UP000288805"/>
    </source>
</evidence>
<dbReference type="InterPro" id="IPR042197">
    <property type="entry name" value="Apaf_helical"/>
</dbReference>